<organism evidence="2 3">
    <name type="scientific">Sphaerisporangium aureirubrum</name>
    <dbReference type="NCBI Taxonomy" id="1544736"/>
    <lineage>
        <taxon>Bacteria</taxon>
        <taxon>Bacillati</taxon>
        <taxon>Actinomycetota</taxon>
        <taxon>Actinomycetes</taxon>
        <taxon>Streptosporangiales</taxon>
        <taxon>Streptosporangiaceae</taxon>
        <taxon>Sphaerisporangium</taxon>
    </lineage>
</organism>
<sequence length="800" mass="84251">MSDTEPRPAGGALTGVRVVDFGHYVAGPLAALMLADQGADVVHVDRPGTVPDDADAFFNRNKRRVTLDLKDPDGLATARELVRRADVLIENFRPGVMDRLGLGWAELRATAPRLVYCSLPGFGADDPRAGVPGWEGVVAAATGNCRIRAGYVPKGWDPTRPTYSAIPVASNFAAFCGAFAVVAALTARHRTGRGDRVEVPLFNAMFEAVGGSGAYPTARGLEPERAISANGSGTYRCADGRYVQFNPIGATTRFLTWFLQAAGVAAWAGEGLTDRPRMDREPELRVLLGERLTALFLTRPAKEWEELAVAAGVPLAMVRTTEEWLDTEHALTGGEVVVLEDPLLGPTAMPGPAVWLSDTPATTARPRGLPDADRAEILAELAAPAPAAPPARPGDGGLPYQGRKVVDLTQILAGPSAGRILAEFGAEVVKVNAPHRRVGAHGFVNRGKRTVLLDVKSEEGRRILWRLIDEADVLTHNFPGPTADGYGLGYEHVRARRPDIVYVSVGCFGVGGPWSGRRGYETQGQAATGIMARTGGDGPPAVFGPYNVLDYGTGTLAAFAAALGLYRLETTGAGQHVHASLTQTGLHQQARYAVRPARRDRTGEAPAPDRPPDRRPDGPHGPAALGPAALGPSPWQRFYQAADGWFYLGATAGQLPALRAVPGLTEALAGLDADTDPEMLTAALAAAFRAAGTSGWISRLVAAGAGAHRVTSLGELMTEPWARSRGLSVSQISEEVGEVVMPGIAISVHGTPPRLGAPVRRPGADAREVLNRIGLAGAVDGPARGGAVQLDALPPGWDHF</sequence>
<feature type="region of interest" description="Disordered" evidence="1">
    <location>
        <begin position="580"/>
        <end position="627"/>
    </location>
</feature>
<dbReference type="Proteomes" id="UP001596137">
    <property type="component" value="Unassembled WGS sequence"/>
</dbReference>
<evidence type="ECO:0000313" key="3">
    <source>
        <dbReference type="Proteomes" id="UP001596137"/>
    </source>
</evidence>
<dbReference type="InterPro" id="IPR050509">
    <property type="entry name" value="CoA-transferase_III"/>
</dbReference>
<dbReference type="InterPro" id="IPR003673">
    <property type="entry name" value="CoA-Trfase_fam_III"/>
</dbReference>
<proteinExistence type="predicted"/>
<evidence type="ECO:0000313" key="2">
    <source>
        <dbReference type="EMBL" id="MFC6084115.1"/>
    </source>
</evidence>
<keyword evidence="2" id="KW-0808">Transferase</keyword>
<keyword evidence="3" id="KW-1185">Reference proteome</keyword>
<dbReference type="InterPro" id="IPR044855">
    <property type="entry name" value="CoA-Trfase_III_dom3_sf"/>
</dbReference>
<comment type="caution">
    <text evidence="2">The sequence shown here is derived from an EMBL/GenBank/DDBJ whole genome shotgun (WGS) entry which is preliminary data.</text>
</comment>
<dbReference type="PANTHER" id="PTHR48228">
    <property type="entry name" value="SUCCINYL-COA--D-CITRAMALATE COA-TRANSFERASE"/>
    <property type="match status" value="1"/>
</dbReference>
<dbReference type="Gene3D" id="3.30.1540.10">
    <property type="entry name" value="formyl-coa transferase, domain 3"/>
    <property type="match status" value="1"/>
</dbReference>
<dbReference type="EMBL" id="JBHSRF010000037">
    <property type="protein sequence ID" value="MFC6084115.1"/>
    <property type="molecule type" value="Genomic_DNA"/>
</dbReference>
<protein>
    <submittedName>
        <fullName evidence="2">CoA transferase</fullName>
    </submittedName>
</protein>
<dbReference type="Pfam" id="PF02515">
    <property type="entry name" value="CoA_transf_3"/>
    <property type="match status" value="2"/>
</dbReference>
<accession>A0ABW1NLE6</accession>
<dbReference type="Gene3D" id="3.40.50.10540">
    <property type="entry name" value="Crotonobetainyl-coa:carnitine coa-transferase, domain 1"/>
    <property type="match status" value="2"/>
</dbReference>
<dbReference type="PANTHER" id="PTHR48228:SF5">
    <property type="entry name" value="ALPHA-METHYLACYL-COA RACEMASE"/>
    <property type="match status" value="1"/>
</dbReference>
<reference evidence="3" key="1">
    <citation type="journal article" date="2019" name="Int. J. Syst. Evol. Microbiol.">
        <title>The Global Catalogue of Microorganisms (GCM) 10K type strain sequencing project: providing services to taxonomists for standard genome sequencing and annotation.</title>
        <authorList>
            <consortium name="The Broad Institute Genomics Platform"/>
            <consortium name="The Broad Institute Genome Sequencing Center for Infectious Disease"/>
            <person name="Wu L."/>
            <person name="Ma J."/>
        </authorList>
    </citation>
    <scope>NUCLEOTIDE SEQUENCE [LARGE SCALE GENOMIC DNA]</scope>
    <source>
        <strain evidence="3">JCM 30346</strain>
    </source>
</reference>
<name>A0ABW1NLE6_9ACTN</name>
<dbReference type="SUPFAM" id="SSF89796">
    <property type="entry name" value="CoA-transferase family III (CaiB/BaiF)"/>
    <property type="match status" value="2"/>
</dbReference>
<dbReference type="InterPro" id="IPR023606">
    <property type="entry name" value="CoA-Trfase_III_dom_1_sf"/>
</dbReference>
<dbReference type="RefSeq" id="WP_380756821.1">
    <property type="nucleotide sequence ID" value="NZ_JBHSRF010000037.1"/>
</dbReference>
<gene>
    <name evidence="2" type="ORF">ACFP1K_23340</name>
</gene>
<evidence type="ECO:0000256" key="1">
    <source>
        <dbReference type="SAM" id="MobiDB-lite"/>
    </source>
</evidence>
<dbReference type="GO" id="GO:0016740">
    <property type="term" value="F:transferase activity"/>
    <property type="evidence" value="ECO:0007669"/>
    <property type="project" value="UniProtKB-KW"/>
</dbReference>